<gene>
    <name evidence="16" type="ORF">BJ508DRAFT_365051</name>
</gene>
<dbReference type="EMBL" id="ML119745">
    <property type="protein sequence ID" value="RPA76374.1"/>
    <property type="molecule type" value="Genomic_DNA"/>
</dbReference>
<feature type="binding site" evidence="12">
    <location>
        <position position="72"/>
    </location>
    <ligand>
        <name>ATP</name>
        <dbReference type="ChEBI" id="CHEBI:30616"/>
    </ligand>
</feature>
<dbReference type="PROSITE" id="PS00107">
    <property type="entry name" value="PROTEIN_KINASE_ATP"/>
    <property type="match status" value="1"/>
</dbReference>
<dbReference type="InterPro" id="IPR011009">
    <property type="entry name" value="Kinase-like_dom_sf"/>
</dbReference>
<evidence type="ECO:0000256" key="12">
    <source>
        <dbReference type="PROSITE-ProRule" id="PRU10141"/>
    </source>
</evidence>
<dbReference type="SMART" id="SM00220">
    <property type="entry name" value="S_TKc"/>
    <property type="match status" value="1"/>
</dbReference>
<dbReference type="FunFam" id="1.10.510.10:FF:000624">
    <property type="entry name" value="Mitogen-activated protein kinase"/>
    <property type="match status" value="1"/>
</dbReference>
<organism evidence="16 17">
    <name type="scientific">Ascobolus immersus RN42</name>
    <dbReference type="NCBI Taxonomy" id="1160509"/>
    <lineage>
        <taxon>Eukaryota</taxon>
        <taxon>Fungi</taxon>
        <taxon>Dikarya</taxon>
        <taxon>Ascomycota</taxon>
        <taxon>Pezizomycotina</taxon>
        <taxon>Pezizomycetes</taxon>
        <taxon>Pezizales</taxon>
        <taxon>Ascobolaceae</taxon>
        <taxon>Ascobolus</taxon>
    </lineage>
</organism>
<dbReference type="InterPro" id="IPR037770">
    <property type="entry name" value="CDK7"/>
</dbReference>
<dbReference type="Proteomes" id="UP000275078">
    <property type="component" value="Unassembled WGS sequence"/>
</dbReference>
<feature type="active site" description="Proton acceptor" evidence="10">
    <location>
        <position position="165"/>
    </location>
</feature>
<evidence type="ECO:0000259" key="15">
    <source>
        <dbReference type="PROSITE" id="PS50011"/>
    </source>
</evidence>
<dbReference type="InterPro" id="IPR000719">
    <property type="entry name" value="Prot_kinase_dom"/>
</dbReference>
<feature type="binding site" evidence="11">
    <location>
        <begin position="46"/>
        <end position="54"/>
    </location>
    <ligand>
        <name>ATP</name>
        <dbReference type="ChEBI" id="CHEBI:30616"/>
    </ligand>
</feature>
<name>A0A3N4I3D9_ASCIM</name>
<dbReference type="Gene3D" id="3.30.200.20">
    <property type="entry name" value="Phosphorylase Kinase, domain 1"/>
    <property type="match status" value="1"/>
</dbReference>
<dbReference type="GO" id="GO:0045944">
    <property type="term" value="P:positive regulation of transcription by RNA polymerase II"/>
    <property type="evidence" value="ECO:0007669"/>
    <property type="project" value="TreeGrafter"/>
</dbReference>
<dbReference type="Pfam" id="PF00069">
    <property type="entry name" value="Pkinase"/>
    <property type="match status" value="1"/>
</dbReference>
<dbReference type="Gene3D" id="1.10.510.10">
    <property type="entry name" value="Transferase(Phosphotransferase) domain 1"/>
    <property type="match status" value="1"/>
</dbReference>
<evidence type="ECO:0000256" key="7">
    <source>
        <dbReference type="ARBA" id="ARBA00022840"/>
    </source>
</evidence>
<keyword evidence="5 11" id="KW-0547">Nucleotide-binding</keyword>
<dbReference type="PANTHER" id="PTHR24056">
    <property type="entry name" value="CELL DIVISION PROTEIN KINASE"/>
    <property type="match status" value="1"/>
</dbReference>
<dbReference type="GO" id="GO:0005737">
    <property type="term" value="C:cytoplasm"/>
    <property type="evidence" value="ECO:0007669"/>
    <property type="project" value="TreeGrafter"/>
</dbReference>
<feature type="compositionally biased region" description="Acidic residues" evidence="14">
    <location>
        <begin position="18"/>
        <end position="27"/>
    </location>
</feature>
<evidence type="ECO:0000256" key="5">
    <source>
        <dbReference type="ARBA" id="ARBA00022741"/>
    </source>
</evidence>
<keyword evidence="6 16" id="KW-0418">Kinase</keyword>
<evidence type="ECO:0000256" key="2">
    <source>
        <dbReference type="ARBA" id="ARBA00022527"/>
    </source>
</evidence>
<evidence type="ECO:0000313" key="17">
    <source>
        <dbReference type="Proteomes" id="UP000275078"/>
    </source>
</evidence>
<evidence type="ECO:0000256" key="6">
    <source>
        <dbReference type="ARBA" id="ARBA00022777"/>
    </source>
</evidence>
<evidence type="ECO:0000256" key="14">
    <source>
        <dbReference type="SAM" id="MobiDB-lite"/>
    </source>
</evidence>
<dbReference type="CDD" id="cd07841">
    <property type="entry name" value="STKc_CDK7"/>
    <property type="match status" value="1"/>
</dbReference>
<reference evidence="16 17" key="1">
    <citation type="journal article" date="2018" name="Nat. Ecol. Evol.">
        <title>Pezizomycetes genomes reveal the molecular basis of ectomycorrhizal truffle lifestyle.</title>
        <authorList>
            <person name="Murat C."/>
            <person name="Payen T."/>
            <person name="Noel B."/>
            <person name="Kuo A."/>
            <person name="Morin E."/>
            <person name="Chen J."/>
            <person name="Kohler A."/>
            <person name="Krizsan K."/>
            <person name="Balestrini R."/>
            <person name="Da Silva C."/>
            <person name="Montanini B."/>
            <person name="Hainaut M."/>
            <person name="Levati E."/>
            <person name="Barry K.W."/>
            <person name="Belfiori B."/>
            <person name="Cichocki N."/>
            <person name="Clum A."/>
            <person name="Dockter R.B."/>
            <person name="Fauchery L."/>
            <person name="Guy J."/>
            <person name="Iotti M."/>
            <person name="Le Tacon F."/>
            <person name="Lindquist E.A."/>
            <person name="Lipzen A."/>
            <person name="Malagnac F."/>
            <person name="Mello A."/>
            <person name="Molinier V."/>
            <person name="Miyauchi S."/>
            <person name="Poulain J."/>
            <person name="Riccioni C."/>
            <person name="Rubini A."/>
            <person name="Sitrit Y."/>
            <person name="Splivallo R."/>
            <person name="Traeger S."/>
            <person name="Wang M."/>
            <person name="Zifcakova L."/>
            <person name="Wipf D."/>
            <person name="Zambonelli A."/>
            <person name="Paolocci F."/>
            <person name="Nowrousian M."/>
            <person name="Ottonello S."/>
            <person name="Baldrian P."/>
            <person name="Spatafora J.W."/>
            <person name="Henrissat B."/>
            <person name="Nagy L.G."/>
            <person name="Aury J.M."/>
            <person name="Wincker P."/>
            <person name="Grigoriev I.V."/>
            <person name="Bonfante P."/>
            <person name="Martin F.M."/>
        </authorList>
    </citation>
    <scope>NUCLEOTIDE SEQUENCE [LARGE SCALE GENOMIC DNA]</scope>
    <source>
        <strain evidence="16 17">RN42</strain>
    </source>
</reference>
<dbReference type="PROSITE" id="PS00108">
    <property type="entry name" value="PROTEIN_KINASE_ST"/>
    <property type="match status" value="1"/>
</dbReference>
<feature type="compositionally biased region" description="Polar residues" evidence="14">
    <location>
        <begin position="1"/>
        <end position="17"/>
    </location>
</feature>
<dbReference type="InterPro" id="IPR008271">
    <property type="entry name" value="Ser/Thr_kinase_AS"/>
</dbReference>
<feature type="region of interest" description="Disordered" evidence="14">
    <location>
        <begin position="1"/>
        <end position="29"/>
    </location>
</feature>
<dbReference type="GO" id="GO:0008353">
    <property type="term" value="F:RNA polymerase II CTD heptapeptide repeat kinase activity"/>
    <property type="evidence" value="ECO:0007669"/>
    <property type="project" value="InterPro"/>
</dbReference>
<protein>
    <submittedName>
        <fullName evidence="16">Pkinase-domain-containing protein</fullName>
    </submittedName>
</protein>
<keyword evidence="3" id="KW-0597">Phosphoprotein</keyword>
<proteinExistence type="inferred from homology"/>
<feature type="domain" description="Protein kinase" evidence="15">
    <location>
        <begin position="40"/>
        <end position="327"/>
    </location>
</feature>
<accession>A0A3N4I3D9</accession>
<sequence>MASNGSSRQLSNVQIQDPSDEEDSEMEVTERMNIRTRNKFVRGKKLGEGTYAIVYLGHDTSTTPPTPVAIKKIKLAPTSEGLSMDAIREVKYLRELHHPNIISLLSIYAHNSNLSLVLEFLPGGDLELLMKDQSLTYSTADIKSWMGMAIRGLAWCHRHFVLHRDIKPNNLLLAADGVLKLGDFGLARSFADPMRVMTNKVITLWYRPPELLYGARFYSGAVDVWSLGTVFAELILRTPLLPGQSDLGQLSLIAKALGAPSERNWPGVSALPDWVPPTEGGPEQGMDFFVGMFASVGVEGAELVRGMLRLDPKKRVTAEEALRHKWFQVEPRATHPSRLPRKEGGEEKVGRDLGRGWEEDERVRGVGRRLDFGGAL</sequence>
<evidence type="ECO:0000256" key="10">
    <source>
        <dbReference type="PIRSR" id="PIRSR637770-1"/>
    </source>
</evidence>
<dbReference type="GO" id="GO:0005524">
    <property type="term" value="F:ATP binding"/>
    <property type="evidence" value="ECO:0007669"/>
    <property type="project" value="UniProtKB-UniRule"/>
</dbReference>
<evidence type="ECO:0000256" key="9">
    <source>
        <dbReference type="ARBA" id="ARBA00048367"/>
    </source>
</evidence>
<dbReference type="PANTHER" id="PTHR24056:SF0">
    <property type="entry name" value="CYCLIN-DEPENDENT KINASE 7"/>
    <property type="match status" value="1"/>
</dbReference>
<evidence type="ECO:0000256" key="3">
    <source>
        <dbReference type="ARBA" id="ARBA00022553"/>
    </source>
</evidence>
<keyword evidence="2 13" id="KW-0723">Serine/threonine-protein kinase</keyword>
<comment type="catalytic activity">
    <reaction evidence="9">
        <text>L-seryl-[protein] + ATP = O-phospho-L-seryl-[protein] + ADP + H(+)</text>
        <dbReference type="Rhea" id="RHEA:17989"/>
        <dbReference type="Rhea" id="RHEA-COMP:9863"/>
        <dbReference type="Rhea" id="RHEA-COMP:11604"/>
        <dbReference type="ChEBI" id="CHEBI:15378"/>
        <dbReference type="ChEBI" id="CHEBI:29999"/>
        <dbReference type="ChEBI" id="CHEBI:30616"/>
        <dbReference type="ChEBI" id="CHEBI:83421"/>
        <dbReference type="ChEBI" id="CHEBI:456216"/>
        <dbReference type="EC" id="2.7.11.22"/>
    </reaction>
</comment>
<dbReference type="OrthoDB" id="1732493at2759"/>
<dbReference type="PROSITE" id="PS50011">
    <property type="entry name" value="PROTEIN_KINASE_DOM"/>
    <property type="match status" value="1"/>
</dbReference>
<dbReference type="InterPro" id="IPR017441">
    <property type="entry name" value="Protein_kinase_ATP_BS"/>
</dbReference>
<keyword evidence="4" id="KW-0808">Transferase</keyword>
<comment type="similarity">
    <text evidence="1">Belongs to the protein kinase superfamily. CMGC Ser/Thr protein kinase family. CDC2/CDKX subfamily.</text>
</comment>
<evidence type="ECO:0000256" key="11">
    <source>
        <dbReference type="PIRSR" id="PIRSR637770-2"/>
    </source>
</evidence>
<evidence type="ECO:0000256" key="4">
    <source>
        <dbReference type="ARBA" id="ARBA00022679"/>
    </source>
</evidence>
<dbReference type="SUPFAM" id="SSF56112">
    <property type="entry name" value="Protein kinase-like (PK-like)"/>
    <property type="match status" value="1"/>
</dbReference>
<dbReference type="STRING" id="1160509.A0A3N4I3D9"/>
<keyword evidence="17" id="KW-1185">Reference proteome</keyword>
<keyword evidence="7 11" id="KW-0067">ATP-binding</keyword>
<dbReference type="GO" id="GO:0070985">
    <property type="term" value="C:transcription factor TFIIK complex"/>
    <property type="evidence" value="ECO:0007669"/>
    <property type="project" value="InterPro"/>
</dbReference>
<evidence type="ECO:0000313" key="16">
    <source>
        <dbReference type="EMBL" id="RPA76374.1"/>
    </source>
</evidence>
<evidence type="ECO:0000256" key="13">
    <source>
        <dbReference type="RuleBase" id="RU000304"/>
    </source>
</evidence>
<feature type="binding site" evidence="11">
    <location>
        <position position="71"/>
    </location>
    <ligand>
        <name>ATP</name>
        <dbReference type="ChEBI" id="CHEBI:30616"/>
    </ligand>
</feature>
<comment type="catalytic activity">
    <reaction evidence="8">
        <text>L-threonyl-[protein] + ATP = O-phospho-L-threonyl-[protein] + ADP + H(+)</text>
        <dbReference type="Rhea" id="RHEA:46608"/>
        <dbReference type="Rhea" id="RHEA-COMP:11060"/>
        <dbReference type="Rhea" id="RHEA-COMP:11605"/>
        <dbReference type="ChEBI" id="CHEBI:15378"/>
        <dbReference type="ChEBI" id="CHEBI:30013"/>
        <dbReference type="ChEBI" id="CHEBI:30616"/>
        <dbReference type="ChEBI" id="CHEBI:61977"/>
        <dbReference type="ChEBI" id="CHEBI:456216"/>
        <dbReference type="EC" id="2.7.11.22"/>
    </reaction>
</comment>
<evidence type="ECO:0000256" key="1">
    <source>
        <dbReference type="ARBA" id="ARBA00006485"/>
    </source>
</evidence>
<evidence type="ECO:0000256" key="8">
    <source>
        <dbReference type="ARBA" id="ARBA00047811"/>
    </source>
</evidence>
<dbReference type="GO" id="GO:0004693">
    <property type="term" value="F:cyclin-dependent protein serine/threonine kinase activity"/>
    <property type="evidence" value="ECO:0007669"/>
    <property type="project" value="UniProtKB-EC"/>
</dbReference>
<dbReference type="AlphaFoldDB" id="A0A3N4I3D9"/>
<dbReference type="InterPro" id="IPR050108">
    <property type="entry name" value="CDK"/>
</dbReference>